<dbReference type="GO" id="GO:0071424">
    <property type="term" value="F:rRNA (cytosine-N4-)-methyltransferase activity"/>
    <property type="evidence" value="ECO:0007669"/>
    <property type="project" value="UniProtKB-UniRule"/>
</dbReference>
<dbReference type="NCBIfam" id="TIGR00006">
    <property type="entry name" value="16S rRNA (cytosine(1402)-N(4))-methyltransferase RsmH"/>
    <property type="match status" value="1"/>
</dbReference>
<dbReference type="HAMAP" id="MF_01007">
    <property type="entry name" value="16SrRNA_methyltr_H"/>
    <property type="match status" value="1"/>
</dbReference>
<dbReference type="PANTHER" id="PTHR11265:SF0">
    <property type="entry name" value="12S RRNA N4-METHYLCYTIDINE METHYLTRANSFERASE"/>
    <property type="match status" value="1"/>
</dbReference>
<protein>
    <recommendedName>
        <fullName evidence="7">Ribosomal RNA small subunit methyltransferase H</fullName>
        <ecNumber evidence="7">2.1.1.199</ecNumber>
    </recommendedName>
    <alternativeName>
        <fullName evidence="7">16S rRNA m(4)C1402 methyltransferase</fullName>
    </alternativeName>
    <alternativeName>
        <fullName evidence="7">rRNA (cytosine-N(4)-)-methyltransferase RsmH</fullName>
    </alternativeName>
</protein>
<dbReference type="Gene3D" id="1.10.150.170">
    <property type="entry name" value="Putative methyltransferase TM0872, insert domain"/>
    <property type="match status" value="1"/>
</dbReference>
<feature type="binding site" evidence="7">
    <location>
        <position position="108"/>
    </location>
    <ligand>
        <name>S-adenosyl-L-methionine</name>
        <dbReference type="ChEBI" id="CHEBI:59789"/>
    </ligand>
</feature>
<feature type="binding site" evidence="7">
    <location>
        <position position="55"/>
    </location>
    <ligand>
        <name>S-adenosyl-L-methionine</name>
        <dbReference type="ChEBI" id="CHEBI:59789"/>
    </ligand>
</feature>
<dbReference type="AlphaFoldDB" id="A0A1J4QG33"/>
<keyword evidence="4 7" id="KW-0489">Methyltransferase</keyword>
<dbReference type="Pfam" id="PF01795">
    <property type="entry name" value="Methyltransf_5"/>
    <property type="match status" value="1"/>
</dbReference>
<dbReference type="PIRSF" id="PIRSF004486">
    <property type="entry name" value="MraW"/>
    <property type="match status" value="1"/>
</dbReference>
<comment type="catalytic activity">
    <reaction evidence="7">
        <text>cytidine(1402) in 16S rRNA + S-adenosyl-L-methionine = N(4)-methylcytidine(1402) in 16S rRNA + S-adenosyl-L-homocysteine + H(+)</text>
        <dbReference type="Rhea" id="RHEA:42928"/>
        <dbReference type="Rhea" id="RHEA-COMP:10286"/>
        <dbReference type="Rhea" id="RHEA-COMP:10287"/>
        <dbReference type="ChEBI" id="CHEBI:15378"/>
        <dbReference type="ChEBI" id="CHEBI:57856"/>
        <dbReference type="ChEBI" id="CHEBI:59789"/>
        <dbReference type="ChEBI" id="CHEBI:74506"/>
        <dbReference type="ChEBI" id="CHEBI:82748"/>
        <dbReference type="EC" id="2.1.1.199"/>
    </reaction>
</comment>
<dbReference type="GO" id="GO:0070475">
    <property type="term" value="P:rRNA base methylation"/>
    <property type="evidence" value="ECO:0007669"/>
    <property type="project" value="UniProtKB-UniRule"/>
</dbReference>
<feature type="binding site" evidence="7">
    <location>
        <begin position="35"/>
        <end position="37"/>
    </location>
    <ligand>
        <name>S-adenosyl-L-methionine</name>
        <dbReference type="ChEBI" id="CHEBI:59789"/>
    </ligand>
</feature>
<keyword evidence="3 7" id="KW-0698">rRNA processing</keyword>
<keyword evidence="6 7" id="KW-0949">S-adenosyl-L-methionine</keyword>
<dbReference type="EC" id="2.1.1.199" evidence="7"/>
<proteinExistence type="inferred from homology"/>
<dbReference type="InterPro" id="IPR023397">
    <property type="entry name" value="SAM-dep_MeTrfase_MraW_recog"/>
</dbReference>
<sequence length="314" mass="34525">MSQQQAHITVLLHEAVDGLNIKSDGIYVDGTFGRGGHSRHILSQLGPEGRLLAIDRDPQAIAEAAKIDDPRFQILHGPFSRLAEMMDEQGLTGRIDGVLLDLGVSSPQLDQADRGFSFQKDGPLDMRMDPTSGQSAAEWLAHADVDDIAWVLKTFGEEKFAKKIARAIVHDRATEPYTRTRALAEMIARVSPSREKNKHAATRSFQAIRIYINSELEEIEQALNGAMQVLAPGGRLSVISFHSLEDRLVKHFIRKQEKGPEVPPGLPLTEAQLAGGRLLKSIGKARKPSAAEVEANPRSRSSVLRVAERLETPE</sequence>
<keyword evidence="5 7" id="KW-0808">Transferase</keyword>
<dbReference type="EMBL" id="MDKE01000018">
    <property type="protein sequence ID" value="OIN09980.1"/>
    <property type="molecule type" value="Genomic_DNA"/>
</dbReference>
<evidence type="ECO:0000313" key="9">
    <source>
        <dbReference type="Proteomes" id="UP000243073"/>
    </source>
</evidence>
<dbReference type="Gene3D" id="3.40.50.150">
    <property type="entry name" value="Vaccinia Virus protein VP39"/>
    <property type="match status" value="1"/>
</dbReference>
<gene>
    <name evidence="7" type="primary">rsmH</name>
    <name evidence="8" type="ORF">BFR47_13665</name>
</gene>
<dbReference type="PANTHER" id="PTHR11265">
    <property type="entry name" value="S-ADENOSYL-METHYLTRANSFERASE MRAW"/>
    <property type="match status" value="1"/>
</dbReference>
<name>A0A1J4QG33_9GAMM</name>
<evidence type="ECO:0000313" key="8">
    <source>
        <dbReference type="EMBL" id="OIN09980.1"/>
    </source>
</evidence>
<evidence type="ECO:0000256" key="2">
    <source>
        <dbReference type="ARBA" id="ARBA00022490"/>
    </source>
</evidence>
<evidence type="ECO:0000256" key="7">
    <source>
        <dbReference type="HAMAP-Rule" id="MF_01007"/>
    </source>
</evidence>
<evidence type="ECO:0000256" key="3">
    <source>
        <dbReference type="ARBA" id="ARBA00022552"/>
    </source>
</evidence>
<comment type="function">
    <text evidence="7">Specifically methylates the N4 position of cytidine in position 1402 (C1402) of 16S rRNA.</text>
</comment>
<reference evidence="8 9" key="1">
    <citation type="submission" date="2016-07" db="EMBL/GenBank/DDBJ databases">
        <title>Draft Genome Sequence of Oceanisphaera psychrotolerans, isolated from coastal sediment samples.</title>
        <authorList>
            <person name="Zhuo S."/>
            <person name="Ruan Z."/>
        </authorList>
    </citation>
    <scope>NUCLEOTIDE SEQUENCE [LARGE SCALE GENOMIC DNA]</scope>
    <source>
        <strain evidence="8 9">LAM-WHM-ZC</strain>
    </source>
</reference>
<comment type="similarity">
    <text evidence="1 7">Belongs to the methyltransferase superfamily. RsmH family.</text>
</comment>
<evidence type="ECO:0000256" key="5">
    <source>
        <dbReference type="ARBA" id="ARBA00022679"/>
    </source>
</evidence>
<accession>A0A1J4QG33</accession>
<dbReference type="SUPFAM" id="SSF81799">
    <property type="entry name" value="Putative methyltransferase TM0872, insert domain"/>
    <property type="match status" value="1"/>
</dbReference>
<evidence type="ECO:0000256" key="1">
    <source>
        <dbReference type="ARBA" id="ARBA00010396"/>
    </source>
</evidence>
<comment type="caution">
    <text evidence="8">The sequence shown here is derived from an EMBL/GenBank/DDBJ whole genome shotgun (WGS) entry which is preliminary data.</text>
</comment>
<dbReference type="SUPFAM" id="SSF53335">
    <property type="entry name" value="S-adenosyl-L-methionine-dependent methyltransferases"/>
    <property type="match status" value="1"/>
</dbReference>
<keyword evidence="9" id="KW-1185">Reference proteome</keyword>
<dbReference type="FunFam" id="1.10.150.170:FF:000001">
    <property type="entry name" value="Ribosomal RNA small subunit methyltransferase H"/>
    <property type="match status" value="1"/>
</dbReference>
<feature type="binding site" evidence="7">
    <location>
        <position position="79"/>
    </location>
    <ligand>
        <name>S-adenosyl-L-methionine</name>
        <dbReference type="ChEBI" id="CHEBI:59789"/>
    </ligand>
</feature>
<keyword evidence="2 7" id="KW-0963">Cytoplasm</keyword>
<dbReference type="InterPro" id="IPR029063">
    <property type="entry name" value="SAM-dependent_MTases_sf"/>
</dbReference>
<dbReference type="InterPro" id="IPR002903">
    <property type="entry name" value="RsmH"/>
</dbReference>
<dbReference type="Proteomes" id="UP000243073">
    <property type="component" value="Unassembled WGS sequence"/>
</dbReference>
<dbReference type="GO" id="GO:0005737">
    <property type="term" value="C:cytoplasm"/>
    <property type="evidence" value="ECO:0007669"/>
    <property type="project" value="UniProtKB-SubCell"/>
</dbReference>
<dbReference type="STRING" id="1414654.BFR47_13665"/>
<organism evidence="8 9">
    <name type="scientific">Oceanisphaera psychrotolerans</name>
    <dbReference type="NCBI Taxonomy" id="1414654"/>
    <lineage>
        <taxon>Bacteria</taxon>
        <taxon>Pseudomonadati</taxon>
        <taxon>Pseudomonadota</taxon>
        <taxon>Gammaproteobacteria</taxon>
        <taxon>Aeromonadales</taxon>
        <taxon>Aeromonadaceae</taxon>
        <taxon>Oceanisphaera</taxon>
    </lineage>
</organism>
<evidence type="ECO:0000256" key="6">
    <source>
        <dbReference type="ARBA" id="ARBA00022691"/>
    </source>
</evidence>
<evidence type="ECO:0000256" key="4">
    <source>
        <dbReference type="ARBA" id="ARBA00022603"/>
    </source>
</evidence>
<dbReference type="OrthoDB" id="9806637at2"/>
<feature type="binding site" evidence="7">
    <location>
        <position position="101"/>
    </location>
    <ligand>
        <name>S-adenosyl-L-methionine</name>
        <dbReference type="ChEBI" id="CHEBI:59789"/>
    </ligand>
</feature>
<comment type="subcellular location">
    <subcellularLocation>
        <location evidence="7">Cytoplasm</location>
    </subcellularLocation>
</comment>
<dbReference type="RefSeq" id="WP_071472540.1">
    <property type="nucleotide sequence ID" value="NZ_MDKE01000018.1"/>
</dbReference>